<dbReference type="AlphaFoldDB" id="A0AAX6GHI2"/>
<dbReference type="Proteomes" id="UP001140949">
    <property type="component" value="Unassembled WGS sequence"/>
</dbReference>
<dbReference type="EMBL" id="JANAVB010019932">
    <property type="protein sequence ID" value="KAJ6827757.1"/>
    <property type="molecule type" value="Genomic_DNA"/>
</dbReference>
<keyword evidence="3" id="KW-1185">Reference proteome</keyword>
<evidence type="ECO:0000256" key="1">
    <source>
        <dbReference type="SAM" id="Phobius"/>
    </source>
</evidence>
<evidence type="ECO:0000313" key="2">
    <source>
        <dbReference type="EMBL" id="KAJ6827757.1"/>
    </source>
</evidence>
<reference evidence="2" key="1">
    <citation type="journal article" date="2023" name="GigaByte">
        <title>Genome assembly of the bearded iris, Iris pallida Lam.</title>
        <authorList>
            <person name="Bruccoleri R.E."/>
            <person name="Oakeley E.J."/>
            <person name="Faust A.M.E."/>
            <person name="Altorfer M."/>
            <person name="Dessus-Babus S."/>
            <person name="Burckhardt D."/>
            <person name="Oertli M."/>
            <person name="Naumann U."/>
            <person name="Petersen F."/>
            <person name="Wong J."/>
        </authorList>
    </citation>
    <scope>NUCLEOTIDE SEQUENCE</scope>
    <source>
        <strain evidence="2">GSM-AAB239-AS_SAM_17_03QT</strain>
    </source>
</reference>
<gene>
    <name evidence="2" type="ORF">M6B38_366485</name>
</gene>
<feature type="transmembrane region" description="Helical" evidence="1">
    <location>
        <begin position="12"/>
        <end position="34"/>
    </location>
</feature>
<keyword evidence="1" id="KW-0472">Membrane</keyword>
<sequence>MMWIWEMCSGLVFYFFFICMIINVVGLCFVVWTFKWYGNYRCGICVLVGLCCGWTSHVCGEMCIESFLVYEQYNLLI</sequence>
<proteinExistence type="predicted"/>
<reference evidence="2" key="2">
    <citation type="submission" date="2023-04" db="EMBL/GenBank/DDBJ databases">
        <authorList>
            <person name="Bruccoleri R.E."/>
            <person name="Oakeley E.J."/>
            <person name="Faust A.-M."/>
            <person name="Dessus-Babus S."/>
            <person name="Altorfer M."/>
            <person name="Burckhardt D."/>
            <person name="Oertli M."/>
            <person name="Naumann U."/>
            <person name="Petersen F."/>
            <person name="Wong J."/>
        </authorList>
    </citation>
    <scope>NUCLEOTIDE SEQUENCE</scope>
    <source>
        <strain evidence="2">GSM-AAB239-AS_SAM_17_03QT</strain>
        <tissue evidence="2">Leaf</tissue>
    </source>
</reference>
<accession>A0AAX6GHI2</accession>
<keyword evidence="1" id="KW-0812">Transmembrane</keyword>
<name>A0AAX6GHI2_IRIPA</name>
<protein>
    <submittedName>
        <fullName evidence="2">Inactive histone-lysine N-methyltransferase SUVR1 isoform X1</fullName>
    </submittedName>
</protein>
<keyword evidence="1" id="KW-1133">Transmembrane helix</keyword>
<evidence type="ECO:0000313" key="3">
    <source>
        <dbReference type="Proteomes" id="UP001140949"/>
    </source>
</evidence>
<comment type="caution">
    <text evidence="2">The sequence shown here is derived from an EMBL/GenBank/DDBJ whole genome shotgun (WGS) entry which is preliminary data.</text>
</comment>
<organism evidence="2 3">
    <name type="scientific">Iris pallida</name>
    <name type="common">Sweet iris</name>
    <dbReference type="NCBI Taxonomy" id="29817"/>
    <lineage>
        <taxon>Eukaryota</taxon>
        <taxon>Viridiplantae</taxon>
        <taxon>Streptophyta</taxon>
        <taxon>Embryophyta</taxon>
        <taxon>Tracheophyta</taxon>
        <taxon>Spermatophyta</taxon>
        <taxon>Magnoliopsida</taxon>
        <taxon>Liliopsida</taxon>
        <taxon>Asparagales</taxon>
        <taxon>Iridaceae</taxon>
        <taxon>Iridoideae</taxon>
        <taxon>Irideae</taxon>
        <taxon>Iris</taxon>
    </lineage>
</organism>